<organism evidence="1 2">
    <name type="scientific">Methylobacterium hispanicum</name>
    <dbReference type="NCBI Taxonomy" id="270350"/>
    <lineage>
        <taxon>Bacteria</taxon>
        <taxon>Pseudomonadati</taxon>
        <taxon>Pseudomonadota</taxon>
        <taxon>Alphaproteobacteria</taxon>
        <taxon>Hyphomicrobiales</taxon>
        <taxon>Methylobacteriaceae</taxon>
        <taxon>Methylobacterium</taxon>
    </lineage>
</organism>
<dbReference type="Proteomes" id="UP001055247">
    <property type="component" value="Unassembled WGS sequence"/>
</dbReference>
<accession>A0AAV4ZHE7</accession>
<keyword evidence="2" id="KW-1185">Reference proteome</keyword>
<name>A0AAV4ZHE7_9HYPH</name>
<evidence type="ECO:0000313" key="2">
    <source>
        <dbReference type="Proteomes" id="UP001055247"/>
    </source>
</evidence>
<gene>
    <name evidence="1" type="ORF">BHAOGJBA_1233</name>
</gene>
<dbReference type="AlphaFoldDB" id="A0AAV4ZHE7"/>
<reference evidence="1" key="1">
    <citation type="journal article" date="2016" name="Front. Microbiol.">
        <title>Genome Sequence of the Piezophilic, Mesophilic Sulfate-Reducing Bacterium Desulfovibrio indicus J2T.</title>
        <authorList>
            <person name="Cao J."/>
            <person name="Maignien L."/>
            <person name="Shao Z."/>
            <person name="Alain K."/>
            <person name="Jebbar M."/>
        </authorList>
    </citation>
    <scope>NUCLEOTIDE SEQUENCE</scope>
    <source>
        <strain evidence="1">DSM 16372</strain>
    </source>
</reference>
<reference evidence="1" key="2">
    <citation type="submission" date="2021-08" db="EMBL/GenBank/DDBJ databases">
        <authorList>
            <person name="Tani A."/>
            <person name="Ola A."/>
            <person name="Ogura Y."/>
            <person name="Katsura K."/>
            <person name="Hayashi T."/>
        </authorList>
    </citation>
    <scope>NUCLEOTIDE SEQUENCE</scope>
    <source>
        <strain evidence="1">DSM 16372</strain>
    </source>
</reference>
<comment type="caution">
    <text evidence="1">The sequence shown here is derived from an EMBL/GenBank/DDBJ whole genome shotgun (WGS) entry which is preliminary data.</text>
</comment>
<protein>
    <submittedName>
        <fullName evidence="1">Uncharacterized protein</fullName>
    </submittedName>
</protein>
<dbReference type="RefSeq" id="WP_238229724.1">
    <property type="nucleotide sequence ID" value="NZ_BPQO01000004.1"/>
</dbReference>
<evidence type="ECO:0000313" key="1">
    <source>
        <dbReference type="EMBL" id="GJD87728.1"/>
    </source>
</evidence>
<dbReference type="EMBL" id="BPQO01000004">
    <property type="protein sequence ID" value="GJD87728.1"/>
    <property type="molecule type" value="Genomic_DNA"/>
</dbReference>
<sequence length="539" mass="59088">MRVDLTIPYRFTCRRKGARKDDHGWGRTPLTVEIPVHSGAAPVVGRFGMPGREARLDEAGVLRQGPDERRDDLKAVFSAIDGRPRTVVFFENDFWVEIGAAADIQERLDRRGREDLDPFAVSRGDVFLFHQEGKHEDPDALRAGGQIKAIVASEIHEYKALASDRARLDLRVVGDMVVMRTAEPVIAAVQYSRHGKEDRATYEIVVVPSSDTTSTGFKFIRDVGRTSSFGAVPLHRKDDVVAEVRESADKLSGEGGKRTVVRETGSWRHRRRRRVEEKFSIDTTVLDLTVADVERPDLLAYDDFAKKVSGGAWALTGEIRNYLRHMAKPTGLALVRLMDAREASRGIVTPRLVRALKEASECLLDGAALTLPMRVPGGNAVNVYGYHAIDEESGKFAEIKAAAGEVLDAFEMRVPGRDWFDHALDGAADFRDGFAVYEICTLTDARRAAAALGVPEISDLALEVARGEGHLVCVRRGDEVQGVVHVAGPPALLEVRDVFAKPGFHGTVGEASGPFLERIRSEASIEADLDLGLEAPALA</sequence>
<proteinExistence type="predicted"/>